<sequence length="90" mass="9647">MARGQGGAGGILMLDALIAACRNPDGTYNGIELLARLSGTDRAEVAWMARRIGELIRAGTPKDEAKSIVRREAAARPWHVERPTANRPGP</sequence>
<evidence type="ECO:0000313" key="3">
    <source>
        <dbReference type="Proteomes" id="UP000037660"/>
    </source>
</evidence>
<dbReference type="STRING" id="1547922.ISF6_3228"/>
<comment type="caution">
    <text evidence="2">The sequence shown here is derived from an EMBL/GenBank/DDBJ whole genome shotgun (WGS) entry which is preliminary data.</text>
</comment>
<dbReference type="Proteomes" id="UP000037660">
    <property type="component" value="Unassembled WGS sequence"/>
</dbReference>
<accession>A0A0K8P3Z6</accession>
<dbReference type="EMBL" id="BBYR01000045">
    <property type="protein sequence ID" value="GAP37373.1"/>
    <property type="molecule type" value="Genomic_DNA"/>
</dbReference>
<organism evidence="2 3">
    <name type="scientific">Piscinibacter sakaiensis</name>
    <name type="common">Ideonella sakaiensis</name>
    <dbReference type="NCBI Taxonomy" id="1547922"/>
    <lineage>
        <taxon>Bacteria</taxon>
        <taxon>Pseudomonadati</taxon>
        <taxon>Pseudomonadota</taxon>
        <taxon>Betaproteobacteria</taxon>
        <taxon>Burkholderiales</taxon>
        <taxon>Sphaerotilaceae</taxon>
        <taxon>Piscinibacter</taxon>
    </lineage>
</organism>
<feature type="region of interest" description="Disordered" evidence="1">
    <location>
        <begin position="71"/>
        <end position="90"/>
    </location>
</feature>
<protein>
    <submittedName>
        <fullName evidence="2">Uncharacterized protein</fullName>
    </submittedName>
</protein>
<keyword evidence="3" id="KW-1185">Reference proteome</keyword>
<evidence type="ECO:0000256" key="1">
    <source>
        <dbReference type="SAM" id="MobiDB-lite"/>
    </source>
</evidence>
<feature type="compositionally biased region" description="Basic and acidic residues" evidence="1">
    <location>
        <begin position="71"/>
        <end position="84"/>
    </location>
</feature>
<name>A0A0K8P3Z6_PISS1</name>
<reference evidence="2 3" key="2">
    <citation type="journal article" date="2016" name="Science">
        <title>A bacterium that degrades and assimilates poly(ethylene terephthalate).</title>
        <authorList>
            <person name="Yoshida S."/>
            <person name="Hiraga K."/>
            <person name="Takehana T."/>
            <person name="Taniguchi I."/>
            <person name="Yamaji H."/>
            <person name="Maeda Y."/>
            <person name="Toyohara K."/>
            <person name="Miyamoto K."/>
            <person name="Kimura Y."/>
            <person name="Oda K."/>
        </authorList>
    </citation>
    <scope>NUCLEOTIDE SEQUENCE [LARGE SCALE GENOMIC DNA]</scope>
    <source>
        <strain evidence="3">NBRC 110686 / TISTR 2288 / 201-F6</strain>
    </source>
</reference>
<proteinExistence type="predicted"/>
<evidence type="ECO:0000313" key="2">
    <source>
        <dbReference type="EMBL" id="GAP37373.1"/>
    </source>
</evidence>
<gene>
    <name evidence="2" type="ORF">ISF6_3228</name>
</gene>
<reference evidence="3" key="1">
    <citation type="submission" date="2015-07" db="EMBL/GenBank/DDBJ databases">
        <title>Discovery of a poly(ethylene terephthalate assimilation.</title>
        <authorList>
            <person name="Yoshida S."/>
            <person name="Hiraga K."/>
            <person name="Takehana T."/>
            <person name="Taniguchi I."/>
            <person name="Yamaji H."/>
            <person name="Maeda Y."/>
            <person name="Toyohara K."/>
            <person name="Miyamoto K."/>
            <person name="Kimura Y."/>
            <person name="Oda K."/>
        </authorList>
    </citation>
    <scope>NUCLEOTIDE SEQUENCE [LARGE SCALE GENOMIC DNA]</scope>
    <source>
        <strain evidence="3">NBRC 110686 / TISTR 2288 / 201-F6</strain>
    </source>
</reference>
<dbReference type="AlphaFoldDB" id="A0A0K8P3Z6"/>